<keyword evidence="7" id="KW-1185">Reference proteome</keyword>
<evidence type="ECO:0000256" key="2">
    <source>
        <dbReference type="ARBA" id="ARBA00022670"/>
    </source>
</evidence>
<dbReference type="Proteomes" id="UP001056455">
    <property type="component" value="Chromosome"/>
</dbReference>
<evidence type="ECO:0000256" key="1">
    <source>
        <dbReference type="ARBA" id="ARBA00010541"/>
    </source>
</evidence>
<protein>
    <submittedName>
        <fullName evidence="6">S1C family serine protease</fullName>
    </submittedName>
</protein>
<accession>A0ABY4YUN9</accession>
<evidence type="ECO:0000259" key="5">
    <source>
        <dbReference type="PROSITE" id="PS50106"/>
    </source>
</evidence>
<dbReference type="RefSeq" id="WP_252593387.1">
    <property type="nucleotide sequence ID" value="NZ_CP099489.1"/>
</dbReference>
<dbReference type="GO" id="GO:0008233">
    <property type="term" value="F:peptidase activity"/>
    <property type="evidence" value="ECO:0007669"/>
    <property type="project" value="UniProtKB-KW"/>
</dbReference>
<evidence type="ECO:0000313" key="7">
    <source>
        <dbReference type="Proteomes" id="UP001056455"/>
    </source>
</evidence>
<dbReference type="Gene3D" id="2.40.10.10">
    <property type="entry name" value="Trypsin-like serine proteases"/>
    <property type="match status" value="2"/>
</dbReference>
<dbReference type="InterPro" id="IPR009003">
    <property type="entry name" value="Peptidase_S1_PA"/>
</dbReference>
<feature type="chain" id="PRO_5046486459" evidence="4">
    <location>
        <begin position="24"/>
        <end position="557"/>
    </location>
</feature>
<evidence type="ECO:0000313" key="6">
    <source>
        <dbReference type="EMBL" id="USQ80073.1"/>
    </source>
</evidence>
<feature type="domain" description="PDZ" evidence="5">
    <location>
        <begin position="271"/>
        <end position="350"/>
    </location>
</feature>
<dbReference type="Pfam" id="PF13365">
    <property type="entry name" value="Trypsin_2"/>
    <property type="match status" value="1"/>
</dbReference>
<dbReference type="InterPro" id="IPR001478">
    <property type="entry name" value="PDZ"/>
</dbReference>
<dbReference type="GO" id="GO:0006508">
    <property type="term" value="P:proteolysis"/>
    <property type="evidence" value="ECO:0007669"/>
    <property type="project" value="UniProtKB-KW"/>
</dbReference>
<dbReference type="EMBL" id="CP099489">
    <property type="protein sequence ID" value="USQ80073.1"/>
    <property type="molecule type" value="Genomic_DNA"/>
</dbReference>
<organism evidence="6 7">
    <name type="scientific">Ornithinimicrobium faecis</name>
    <dbReference type="NCBI Taxonomy" id="2934158"/>
    <lineage>
        <taxon>Bacteria</taxon>
        <taxon>Bacillati</taxon>
        <taxon>Actinomycetota</taxon>
        <taxon>Actinomycetes</taxon>
        <taxon>Micrococcales</taxon>
        <taxon>Ornithinimicrobiaceae</taxon>
        <taxon>Ornithinimicrobium</taxon>
    </lineage>
</organism>
<keyword evidence="2 6" id="KW-0645">Protease</keyword>
<dbReference type="PANTHER" id="PTHR43343:SF3">
    <property type="entry name" value="PROTEASE DO-LIKE 8, CHLOROPLASTIC"/>
    <property type="match status" value="1"/>
</dbReference>
<dbReference type="PROSITE" id="PS51257">
    <property type="entry name" value="PROKAR_LIPOPROTEIN"/>
    <property type="match status" value="1"/>
</dbReference>
<sequence>MTRRRSTSLALAVPLAIALTACAGGAPDTTSVVVQEMNSDHVDETLGDDTSATTGPDVDTTEVDGVEVAGAGEAVDSFSEARPAVVQIIAEGTLRDPEVGVTVTAGSGSGFLISPDGLAVTNNHVVTGSSTLDVYIGGDTGTAHHATVIGASECSDLALIQIDVDGPQAYLEWADEEAEPGLDVYAAGFPLGDPEYTLTKGIVSKARANGDVTGSSSIDHTIEHDATIQPGNSGGPLITIDGEVLAVNYAGGSLAEGASKQFWAIAANLAEPMVEKLADGDAESLGINGRPVFDDTMALSGIWVSGIKPGTPASDAGLLPGDIVLTLNGVPMATDGGYADYCDVVRTSGSNTMSVEVLRWDTAEVLRGEINGSAELEPILSLTDVAGGEVPEGDEPDGGDMPTDTVYQYEKVTDDTGALTIDVPTHWSDRQTAPSYSPEGLAFIGASDDLDAFRSGHTHPGLVFYLRPYQGNERDILHHYTYGDVCAEEVTEDFEDAMYSGVYQIWSSCEDTGGLVVNLLLSDNDHSFTAVMTTYVATEDDLEALDRAFASFTVSAG</sequence>
<dbReference type="SMART" id="SM00228">
    <property type="entry name" value="PDZ"/>
    <property type="match status" value="1"/>
</dbReference>
<gene>
    <name evidence="6" type="ORF">NF556_21215</name>
</gene>
<dbReference type="PANTHER" id="PTHR43343">
    <property type="entry name" value="PEPTIDASE S12"/>
    <property type="match status" value="1"/>
</dbReference>
<dbReference type="Gene3D" id="2.30.42.10">
    <property type="match status" value="1"/>
</dbReference>
<keyword evidence="4" id="KW-0732">Signal</keyword>
<dbReference type="InterPro" id="IPR051201">
    <property type="entry name" value="Chloro_Bact_Ser_Proteases"/>
</dbReference>
<dbReference type="PRINTS" id="PR00834">
    <property type="entry name" value="PROTEASES2C"/>
</dbReference>
<evidence type="ECO:0000256" key="4">
    <source>
        <dbReference type="SAM" id="SignalP"/>
    </source>
</evidence>
<proteinExistence type="inferred from homology"/>
<dbReference type="InterPro" id="IPR036034">
    <property type="entry name" value="PDZ_sf"/>
</dbReference>
<dbReference type="PROSITE" id="PS50106">
    <property type="entry name" value="PDZ"/>
    <property type="match status" value="1"/>
</dbReference>
<evidence type="ECO:0000256" key="3">
    <source>
        <dbReference type="ARBA" id="ARBA00022801"/>
    </source>
</evidence>
<dbReference type="SUPFAM" id="SSF50156">
    <property type="entry name" value="PDZ domain-like"/>
    <property type="match status" value="1"/>
</dbReference>
<comment type="similarity">
    <text evidence="1">Belongs to the peptidase S1C family.</text>
</comment>
<reference evidence="6" key="1">
    <citation type="submission" date="2022-06" db="EMBL/GenBank/DDBJ databases">
        <title>Ornithinimicrobium HY1793.</title>
        <authorList>
            <person name="Huang Y."/>
        </authorList>
    </citation>
    <scope>NUCLEOTIDE SEQUENCE</scope>
    <source>
        <strain evidence="6">HY1793</strain>
    </source>
</reference>
<name>A0ABY4YUN9_9MICO</name>
<dbReference type="InterPro" id="IPR041489">
    <property type="entry name" value="PDZ_6"/>
</dbReference>
<dbReference type="Pfam" id="PF17820">
    <property type="entry name" value="PDZ_6"/>
    <property type="match status" value="1"/>
</dbReference>
<dbReference type="InterPro" id="IPR001940">
    <property type="entry name" value="Peptidase_S1C"/>
</dbReference>
<feature type="signal peptide" evidence="4">
    <location>
        <begin position="1"/>
        <end position="23"/>
    </location>
</feature>
<dbReference type="InterPro" id="IPR043504">
    <property type="entry name" value="Peptidase_S1_PA_chymotrypsin"/>
</dbReference>
<keyword evidence="3" id="KW-0378">Hydrolase</keyword>
<dbReference type="SUPFAM" id="SSF50494">
    <property type="entry name" value="Trypsin-like serine proteases"/>
    <property type="match status" value="1"/>
</dbReference>